<evidence type="ECO:0000313" key="5">
    <source>
        <dbReference type="Proteomes" id="UP000256964"/>
    </source>
</evidence>
<dbReference type="InterPro" id="IPR050505">
    <property type="entry name" value="WDR55/POC1"/>
</dbReference>
<dbReference type="InterPro" id="IPR020472">
    <property type="entry name" value="WD40_PAC1"/>
</dbReference>
<dbReference type="SMART" id="SM00320">
    <property type="entry name" value="WD40"/>
    <property type="match status" value="8"/>
</dbReference>
<organism evidence="4 5">
    <name type="scientific">Lentinus brumalis</name>
    <dbReference type="NCBI Taxonomy" id="2498619"/>
    <lineage>
        <taxon>Eukaryota</taxon>
        <taxon>Fungi</taxon>
        <taxon>Dikarya</taxon>
        <taxon>Basidiomycota</taxon>
        <taxon>Agaricomycotina</taxon>
        <taxon>Agaricomycetes</taxon>
        <taxon>Polyporales</taxon>
        <taxon>Polyporaceae</taxon>
        <taxon>Lentinus</taxon>
    </lineage>
</organism>
<evidence type="ECO:0000256" key="3">
    <source>
        <dbReference type="PROSITE-ProRule" id="PRU00221"/>
    </source>
</evidence>
<gene>
    <name evidence="4" type="ORF">OH76DRAFT_1486418</name>
</gene>
<sequence length="631" mass="69635">MPSPHTRYTGDDDLDLDIVSVLLVSILPNLDALLIASHGTESRILHMGQITFRCVRSLRMLSKLVLHNLHFATLAALGRFVAAFPSLKILRCTDVAVVSHGHEHLVQALTPHRLEELNVNSTNHMGQDVKILSFLLRLFHGHLRHLTVSAGDIAGRTKLLPPLIRLPSLEVRFDRPNFSFGRQETEIIRSLVEKTLPEALQVVFEGCGALPVLSDGRARTKEELRRLDALLMSLPGRRVVTFVLPHGAQNRRTFWQTTFHDCFVGLRTRGCLNVTYAKPSGNLESPEEDGLVHASPRKTVALGHSVASLAVSLDSKWVASGSSNGLIMIWDPDDTTILGQWACVDVGIVWHLAFSPDSQRLVCSGSDGRIVVWNVEQGDKIGALTGHTDAVRKVVWSPDGTRLASGSDDSTVRVWDAETYLQLYVLETHTAIVLSVAFAPDSNLLASCSRDHHCYVWHVETGTLKHDLSGHQDIVWTAVFAPDSSRIATASDDRSVRIWSVETGEELVVLQEHRGRVWVVAFTEDGKQIMSASSDSTVKVSDSFSGERILVLKGHNYKVNDVQFSPDGKYIASASSDKTVRLWNRSDGSCAAIFSEHNDKVTHVVFSPDGRTLTSAGHDGMVYIRRLSDFV</sequence>
<dbReference type="Gene3D" id="2.130.10.10">
    <property type="entry name" value="YVTN repeat-like/Quinoprotein amine dehydrogenase"/>
    <property type="match status" value="3"/>
</dbReference>
<dbReference type="InterPro" id="IPR001680">
    <property type="entry name" value="WD40_rpt"/>
</dbReference>
<feature type="repeat" description="WD" evidence="3">
    <location>
        <begin position="306"/>
        <end position="331"/>
    </location>
</feature>
<accession>A0A371CYA7</accession>
<dbReference type="OrthoDB" id="2754813at2759"/>
<evidence type="ECO:0000313" key="4">
    <source>
        <dbReference type="EMBL" id="RDX45239.1"/>
    </source>
</evidence>
<dbReference type="Proteomes" id="UP000256964">
    <property type="component" value="Unassembled WGS sequence"/>
</dbReference>
<dbReference type="InterPro" id="IPR019775">
    <property type="entry name" value="WD40_repeat_CS"/>
</dbReference>
<dbReference type="EMBL" id="KZ857439">
    <property type="protein sequence ID" value="RDX45239.1"/>
    <property type="molecule type" value="Genomic_DNA"/>
</dbReference>
<dbReference type="InterPro" id="IPR036322">
    <property type="entry name" value="WD40_repeat_dom_sf"/>
</dbReference>
<dbReference type="InterPro" id="IPR015943">
    <property type="entry name" value="WD40/YVTN_repeat-like_dom_sf"/>
</dbReference>
<feature type="repeat" description="WD" evidence="3">
    <location>
        <begin position="510"/>
        <end position="551"/>
    </location>
</feature>
<dbReference type="InterPro" id="IPR032675">
    <property type="entry name" value="LRR_dom_sf"/>
</dbReference>
<proteinExistence type="predicted"/>
<dbReference type="Gene3D" id="3.80.10.10">
    <property type="entry name" value="Ribonuclease Inhibitor"/>
    <property type="match status" value="1"/>
</dbReference>
<feature type="repeat" description="WD" evidence="3">
    <location>
        <begin position="349"/>
        <end position="383"/>
    </location>
</feature>
<dbReference type="PROSITE" id="PS00678">
    <property type="entry name" value="WD_REPEATS_1"/>
    <property type="match status" value="1"/>
</dbReference>
<dbReference type="Pfam" id="PF00400">
    <property type="entry name" value="WD40"/>
    <property type="match status" value="8"/>
</dbReference>
<dbReference type="PROSITE" id="PS50082">
    <property type="entry name" value="WD_REPEATS_2"/>
    <property type="match status" value="8"/>
</dbReference>
<name>A0A371CYA7_9APHY</name>
<dbReference type="SUPFAM" id="SSF52047">
    <property type="entry name" value="RNI-like"/>
    <property type="match status" value="1"/>
</dbReference>
<feature type="repeat" description="WD" evidence="3">
    <location>
        <begin position="426"/>
        <end position="467"/>
    </location>
</feature>
<dbReference type="PANTHER" id="PTHR44019:SF8">
    <property type="entry name" value="POC1 CENTRIOLAR PROTEIN HOMOLOG"/>
    <property type="match status" value="1"/>
</dbReference>
<feature type="repeat" description="WD" evidence="3">
    <location>
        <begin position="552"/>
        <end position="593"/>
    </location>
</feature>
<feature type="repeat" description="WD" evidence="3">
    <location>
        <begin position="384"/>
        <end position="425"/>
    </location>
</feature>
<protein>
    <submittedName>
        <fullName evidence="4">WD40 repeat-like protein</fullName>
    </submittedName>
</protein>
<dbReference type="STRING" id="139420.A0A371CYA7"/>
<dbReference type="CDD" id="cd00200">
    <property type="entry name" value="WD40"/>
    <property type="match status" value="1"/>
</dbReference>
<evidence type="ECO:0000256" key="2">
    <source>
        <dbReference type="ARBA" id="ARBA00022737"/>
    </source>
</evidence>
<dbReference type="PROSITE" id="PS50294">
    <property type="entry name" value="WD_REPEATS_REGION"/>
    <property type="match status" value="5"/>
</dbReference>
<dbReference type="PRINTS" id="PR00320">
    <property type="entry name" value="GPROTEINBRPT"/>
</dbReference>
<keyword evidence="2" id="KW-0677">Repeat</keyword>
<feature type="repeat" description="WD" evidence="3">
    <location>
        <begin position="594"/>
        <end position="631"/>
    </location>
</feature>
<dbReference type="AlphaFoldDB" id="A0A371CYA7"/>
<dbReference type="SUPFAM" id="SSF50978">
    <property type="entry name" value="WD40 repeat-like"/>
    <property type="match status" value="1"/>
</dbReference>
<keyword evidence="1 3" id="KW-0853">WD repeat</keyword>
<evidence type="ECO:0000256" key="1">
    <source>
        <dbReference type="ARBA" id="ARBA00022574"/>
    </source>
</evidence>
<dbReference type="PANTHER" id="PTHR44019">
    <property type="entry name" value="WD REPEAT-CONTAINING PROTEIN 55"/>
    <property type="match status" value="1"/>
</dbReference>
<keyword evidence="5" id="KW-1185">Reference proteome</keyword>
<reference evidence="4 5" key="1">
    <citation type="journal article" date="2018" name="Biotechnol. Biofuels">
        <title>Integrative visual omics of the white-rot fungus Polyporus brumalis exposes the biotechnological potential of its oxidative enzymes for delignifying raw plant biomass.</title>
        <authorList>
            <person name="Miyauchi S."/>
            <person name="Rancon A."/>
            <person name="Drula E."/>
            <person name="Hage H."/>
            <person name="Chaduli D."/>
            <person name="Favel A."/>
            <person name="Grisel S."/>
            <person name="Henrissat B."/>
            <person name="Herpoel-Gimbert I."/>
            <person name="Ruiz-Duenas F.J."/>
            <person name="Chevret D."/>
            <person name="Hainaut M."/>
            <person name="Lin J."/>
            <person name="Wang M."/>
            <person name="Pangilinan J."/>
            <person name="Lipzen A."/>
            <person name="Lesage-Meessen L."/>
            <person name="Navarro D."/>
            <person name="Riley R."/>
            <person name="Grigoriev I.V."/>
            <person name="Zhou S."/>
            <person name="Raouche S."/>
            <person name="Rosso M.N."/>
        </authorList>
    </citation>
    <scope>NUCLEOTIDE SEQUENCE [LARGE SCALE GENOMIC DNA]</scope>
    <source>
        <strain evidence="4 5">BRFM 1820</strain>
    </source>
</reference>
<feature type="repeat" description="WD" evidence="3">
    <location>
        <begin position="468"/>
        <end position="509"/>
    </location>
</feature>